<gene>
    <name evidence="1" type="ORF">ABID41_001121</name>
</gene>
<protein>
    <submittedName>
        <fullName evidence="1">Uncharacterized protein</fullName>
    </submittedName>
</protein>
<dbReference type="EMBL" id="JBEPLU010000001">
    <property type="protein sequence ID" value="MET3526026.1"/>
    <property type="molecule type" value="Genomic_DNA"/>
</dbReference>
<keyword evidence="2" id="KW-1185">Reference proteome</keyword>
<accession>A0ABV2EHD2</accession>
<reference evidence="1 2" key="1">
    <citation type="submission" date="2024-06" db="EMBL/GenBank/DDBJ databases">
        <title>Genomic Encyclopedia of Type Strains, Phase IV (KMG-IV): sequencing the most valuable type-strain genomes for metagenomic binning, comparative biology and taxonomic classification.</title>
        <authorList>
            <person name="Goeker M."/>
        </authorList>
    </citation>
    <scope>NUCLEOTIDE SEQUENCE [LARGE SCALE GENOMIC DNA]</scope>
    <source>
        <strain evidence="1 2">DSM 17809</strain>
    </source>
</reference>
<proteinExistence type="predicted"/>
<evidence type="ECO:0000313" key="2">
    <source>
        <dbReference type="Proteomes" id="UP001549110"/>
    </source>
</evidence>
<organism evidence="1 2">
    <name type="scientific">Phenylobacterium koreense</name>
    <dbReference type="NCBI Taxonomy" id="266125"/>
    <lineage>
        <taxon>Bacteria</taxon>
        <taxon>Pseudomonadati</taxon>
        <taxon>Pseudomonadota</taxon>
        <taxon>Alphaproteobacteria</taxon>
        <taxon>Caulobacterales</taxon>
        <taxon>Caulobacteraceae</taxon>
        <taxon>Phenylobacterium</taxon>
    </lineage>
</organism>
<comment type="caution">
    <text evidence="1">The sequence shown here is derived from an EMBL/GenBank/DDBJ whole genome shotgun (WGS) entry which is preliminary data.</text>
</comment>
<sequence length="69" mass="7653">MQGFVLMGRRRDGVSPTAEFTEGDDVAQVMEEARCFLDNHPSCDVVEIWLDDVKLASVSKRGKPPSAWA</sequence>
<evidence type="ECO:0000313" key="1">
    <source>
        <dbReference type="EMBL" id="MET3526026.1"/>
    </source>
</evidence>
<dbReference type="Proteomes" id="UP001549110">
    <property type="component" value="Unassembled WGS sequence"/>
</dbReference>
<dbReference type="RefSeq" id="WP_331932573.1">
    <property type="nucleotide sequence ID" value="NZ_JBEPLU010000001.1"/>
</dbReference>
<name>A0ABV2EHD2_9CAUL</name>